<evidence type="ECO:0000313" key="8">
    <source>
        <dbReference type="Proteomes" id="UP000006265"/>
    </source>
</evidence>
<evidence type="ECO:0000256" key="5">
    <source>
        <dbReference type="ARBA" id="ARBA00023163"/>
    </source>
</evidence>
<dbReference type="EMBL" id="AMRA01000079">
    <property type="protein sequence ID" value="EKF23168.1"/>
    <property type="molecule type" value="Genomic_DNA"/>
</dbReference>
<evidence type="ECO:0000313" key="7">
    <source>
        <dbReference type="EMBL" id="EKF23168.1"/>
    </source>
</evidence>
<evidence type="ECO:0000256" key="2">
    <source>
        <dbReference type="ARBA" id="ARBA00023015"/>
    </source>
</evidence>
<dbReference type="PANTHER" id="PTHR30346:SF29">
    <property type="entry name" value="LYSR SUBSTRATE-BINDING"/>
    <property type="match status" value="1"/>
</dbReference>
<accession>K5B867</accession>
<dbReference type="Gene3D" id="3.40.190.10">
    <property type="entry name" value="Periplasmic binding protein-like II"/>
    <property type="match status" value="2"/>
</dbReference>
<comment type="caution">
    <text evidence="7">The sequence shown here is derived from an EMBL/GenBank/DDBJ whole genome shotgun (WGS) entry which is preliminary data.</text>
</comment>
<dbReference type="AlphaFoldDB" id="K5B867"/>
<dbReference type="GO" id="GO:0003700">
    <property type="term" value="F:DNA-binding transcription factor activity"/>
    <property type="evidence" value="ECO:0007669"/>
    <property type="project" value="InterPro"/>
</dbReference>
<gene>
    <name evidence="7" type="ORF">C731_2859</name>
</gene>
<dbReference type="GO" id="GO:0003677">
    <property type="term" value="F:DNA binding"/>
    <property type="evidence" value="ECO:0007669"/>
    <property type="project" value="UniProtKB-KW"/>
</dbReference>
<dbReference type="Pfam" id="PF03466">
    <property type="entry name" value="LysR_substrate"/>
    <property type="match status" value="1"/>
</dbReference>
<dbReference type="CDD" id="cd00090">
    <property type="entry name" value="HTH_ARSR"/>
    <property type="match status" value="1"/>
</dbReference>
<dbReference type="eggNOG" id="COG0583">
    <property type="taxonomic scope" value="Bacteria"/>
</dbReference>
<dbReference type="SUPFAM" id="SSF53850">
    <property type="entry name" value="Periplasmic binding protein-like II"/>
    <property type="match status" value="1"/>
</dbReference>
<keyword evidence="5" id="KW-0804">Transcription</keyword>
<keyword evidence="4" id="KW-0010">Activator</keyword>
<dbReference type="Pfam" id="PF00126">
    <property type="entry name" value="HTH_1"/>
    <property type="match status" value="1"/>
</dbReference>
<evidence type="ECO:0000259" key="6">
    <source>
        <dbReference type="PROSITE" id="PS50931"/>
    </source>
</evidence>
<dbReference type="PROSITE" id="PS50931">
    <property type="entry name" value="HTH_LYSR"/>
    <property type="match status" value="1"/>
</dbReference>
<dbReference type="STRING" id="1122247.GCA_000379865_01487"/>
<keyword evidence="2" id="KW-0805">Transcription regulation</keyword>
<evidence type="ECO:0000256" key="4">
    <source>
        <dbReference type="ARBA" id="ARBA00023159"/>
    </source>
</evidence>
<proteinExistence type="inferred from homology"/>
<evidence type="ECO:0000256" key="3">
    <source>
        <dbReference type="ARBA" id="ARBA00023125"/>
    </source>
</evidence>
<dbReference type="GO" id="GO:0032993">
    <property type="term" value="C:protein-DNA complex"/>
    <property type="evidence" value="ECO:0007669"/>
    <property type="project" value="TreeGrafter"/>
</dbReference>
<keyword evidence="8" id="KW-1185">Reference proteome</keyword>
<keyword evidence="3" id="KW-0238">DNA-binding</keyword>
<dbReference type="InterPro" id="IPR036388">
    <property type="entry name" value="WH-like_DNA-bd_sf"/>
</dbReference>
<reference evidence="7 8" key="1">
    <citation type="journal article" date="2012" name="J. Bacteriol.">
        <title>Genome sequence of Mycobacterium hassiacum DSM 44199, a rare source of heat-stable mycobacterial proteins.</title>
        <authorList>
            <person name="Tiago I."/>
            <person name="Maranha A."/>
            <person name="Mendes V."/>
            <person name="Alarico S."/>
            <person name="Moynihan P.J."/>
            <person name="Clarke A.J."/>
            <person name="Macedo-Ribeiro S."/>
            <person name="Pereira P.J."/>
            <person name="Empadinhas N."/>
        </authorList>
    </citation>
    <scope>NUCLEOTIDE SEQUENCE [LARGE SCALE GENOMIC DNA]</scope>
    <source>
        <strain evidence="8">DSM 44199 / CIP 105218 / JCM 12690 / 3849</strain>
    </source>
</reference>
<protein>
    <submittedName>
        <fullName evidence="7">Bacterial regulatory helix-turn-helix, lysR family protein</fullName>
    </submittedName>
</protein>
<feature type="non-terminal residue" evidence="7">
    <location>
        <position position="312"/>
    </location>
</feature>
<dbReference type="InterPro" id="IPR011991">
    <property type="entry name" value="ArsR-like_HTH"/>
</dbReference>
<dbReference type="SUPFAM" id="SSF46785">
    <property type="entry name" value="Winged helix' DNA-binding domain"/>
    <property type="match status" value="1"/>
</dbReference>
<feature type="domain" description="HTH lysR-type" evidence="6">
    <location>
        <begin position="5"/>
        <end position="62"/>
    </location>
</feature>
<name>K5B867_MYCHD</name>
<evidence type="ECO:0000256" key="1">
    <source>
        <dbReference type="ARBA" id="ARBA00009437"/>
    </source>
</evidence>
<dbReference type="PANTHER" id="PTHR30346">
    <property type="entry name" value="TRANSCRIPTIONAL DUAL REGULATOR HCAR-RELATED"/>
    <property type="match status" value="1"/>
</dbReference>
<dbReference type="InterPro" id="IPR000847">
    <property type="entry name" value="LysR_HTH_N"/>
</dbReference>
<dbReference type="Proteomes" id="UP000006265">
    <property type="component" value="Unassembled WGS sequence"/>
</dbReference>
<dbReference type="Gene3D" id="1.10.10.10">
    <property type="entry name" value="Winged helix-like DNA-binding domain superfamily/Winged helix DNA-binding domain"/>
    <property type="match status" value="1"/>
</dbReference>
<organism evidence="7 8">
    <name type="scientific">Mycolicibacterium hassiacum (strain DSM 44199 / CIP 105218 / JCM 12690 / 3849)</name>
    <name type="common">Mycobacterium hassiacum</name>
    <dbReference type="NCBI Taxonomy" id="1122247"/>
    <lineage>
        <taxon>Bacteria</taxon>
        <taxon>Bacillati</taxon>
        <taxon>Actinomycetota</taxon>
        <taxon>Actinomycetes</taxon>
        <taxon>Mycobacteriales</taxon>
        <taxon>Mycobacteriaceae</taxon>
        <taxon>Mycolicibacterium</taxon>
    </lineage>
</organism>
<dbReference type="InterPro" id="IPR005119">
    <property type="entry name" value="LysR_subst-bd"/>
</dbReference>
<comment type="similarity">
    <text evidence="1">Belongs to the LysR transcriptional regulatory family.</text>
</comment>
<dbReference type="InterPro" id="IPR036390">
    <property type="entry name" value="WH_DNA-bd_sf"/>
</dbReference>
<sequence length="312" mass="33199">MVAMLDLRRMMLLSDLADLGSVGAVAERRGITSSAVSQQLRVLEEEAGAVLFRREGRTLGLTRSGQVLVDHVRRVLAAVDEAMSAVAETRDRTAGQLSVAVFNMGVPTLVAPMVRRLGTEVPDLRVQVQQEHSAAALRLVRQGEIDLAVVCSYDFLPPDPLGGLVGERLLVEPLVVMAPRRLHARIAQFGLAALADRPWVTGPRGSGLAVALSRAGERAGFTPQVKHRVVGAQNICDLAATETAAAVVPRLSVPAALAHLVVPDLQLDSRTISAVLRPGRRRDPNIALALRALREVAAAALPDRPAQLSPAS</sequence>